<keyword evidence="3" id="KW-1185">Reference proteome</keyword>
<name>G2GMT4_9ACTN</name>
<gene>
    <name evidence="2" type="ORF">SZN_34197</name>
</gene>
<dbReference type="Proteomes" id="UP000004217">
    <property type="component" value="Unassembled WGS sequence"/>
</dbReference>
<keyword evidence="1" id="KW-0812">Transmembrane</keyword>
<comment type="caution">
    <text evidence="2">The sequence shown here is derived from an EMBL/GenBank/DDBJ whole genome shotgun (WGS) entry which is preliminary data.</text>
</comment>
<feature type="transmembrane region" description="Helical" evidence="1">
    <location>
        <begin position="105"/>
        <end position="121"/>
    </location>
</feature>
<feature type="transmembrane region" description="Helical" evidence="1">
    <location>
        <begin position="78"/>
        <end position="98"/>
    </location>
</feature>
<evidence type="ECO:0000256" key="1">
    <source>
        <dbReference type="SAM" id="Phobius"/>
    </source>
</evidence>
<sequence length="220" mass="21291">MTDDEKKRRRPLGPMRLGLGALSGALAGFAALSVAELVSTAVRPQAGPVVAVGGAAIDRTPAPVKDWAIRNFGTNDKLVLQIGILAVLAIFALALGMVALRYRRTGAAGVLVFGAVGAVAATGRPDSAGFTDALPSLAGAVAGALLLYVLAGRLTAPASAGTGTGTGSGTGTGTGADVDGTAGDGTAAEGVEPGWDRRGFVVAATAAAAASAGAGVLGRS</sequence>
<protein>
    <submittedName>
        <fullName evidence="2">Membrane-bound oxidoreductase</fullName>
    </submittedName>
</protein>
<feature type="non-terminal residue" evidence="2">
    <location>
        <position position="220"/>
    </location>
</feature>
<feature type="transmembrane region" description="Helical" evidence="1">
    <location>
        <begin position="133"/>
        <end position="151"/>
    </location>
</feature>
<accession>G2GMT4</accession>
<dbReference type="AlphaFoldDB" id="G2GMT4"/>
<organism evidence="2 3">
    <name type="scientific">Streptomyces zinciresistens K42</name>
    <dbReference type="NCBI Taxonomy" id="700597"/>
    <lineage>
        <taxon>Bacteria</taxon>
        <taxon>Bacillati</taxon>
        <taxon>Actinomycetota</taxon>
        <taxon>Actinomycetes</taxon>
        <taxon>Kitasatosporales</taxon>
        <taxon>Streptomycetaceae</taxon>
        <taxon>Streptomyces</taxon>
    </lineage>
</organism>
<keyword evidence="1" id="KW-1133">Transmembrane helix</keyword>
<keyword evidence="1" id="KW-0472">Membrane</keyword>
<evidence type="ECO:0000313" key="2">
    <source>
        <dbReference type="EMBL" id="EGX55172.1"/>
    </source>
</evidence>
<reference evidence="2 3" key="1">
    <citation type="submission" date="2011-08" db="EMBL/GenBank/DDBJ databases">
        <authorList>
            <person name="Lin Y."/>
            <person name="Hao X."/>
            <person name="Johnstone L."/>
            <person name="Miller S.J."/>
            <person name="Wei G."/>
            <person name="Rensing C."/>
        </authorList>
    </citation>
    <scope>NUCLEOTIDE SEQUENCE [LARGE SCALE GENOMIC DNA]</scope>
    <source>
        <strain evidence="2 3">K42</strain>
    </source>
</reference>
<evidence type="ECO:0000313" key="3">
    <source>
        <dbReference type="Proteomes" id="UP000004217"/>
    </source>
</evidence>
<dbReference type="EMBL" id="AGBF01000258">
    <property type="protein sequence ID" value="EGX55172.1"/>
    <property type="molecule type" value="Genomic_DNA"/>
</dbReference>
<proteinExistence type="predicted"/>